<dbReference type="InterPro" id="IPR017853">
    <property type="entry name" value="GH"/>
</dbReference>
<dbReference type="InterPro" id="IPR018954">
    <property type="entry name" value="Betagal_dom2"/>
</dbReference>
<dbReference type="InterPro" id="IPR037110">
    <property type="entry name" value="Betagal_dom2_sf"/>
</dbReference>
<dbReference type="SUPFAM" id="SSF51445">
    <property type="entry name" value="(Trans)glycosidases"/>
    <property type="match status" value="1"/>
</dbReference>
<comment type="similarity">
    <text evidence="2 9">Belongs to the glycosyl hydrolase 35 family.</text>
</comment>
<keyword evidence="7 8" id="KW-0326">Glycosidase</keyword>
<dbReference type="PRINTS" id="PR00742">
    <property type="entry name" value="GLHYDRLASE35"/>
</dbReference>
<feature type="signal peptide" evidence="11">
    <location>
        <begin position="1"/>
        <end position="17"/>
    </location>
</feature>
<sequence length="998" mass="112212">MALSVLWLAALIGLAVGLDLRGYTFTHHPDLTQRAAVQKIVSWDERSLFINGERVVLFSGEIHPFRLPVPTLWLDLFQKLKAAGFNCVSFYTDWALLEAKRGHYIADGIFDINPFFDAAKQTGIYLIARPGPYINAEVSGGGFPGWMQRVESPFRANNPKYLEATDNYMRNMARTIAQAQITNGGPIILFQPENEYSLVRNNQLFPDGNYMQYVINQARDNGILVPIISNDAHPSGHNAPGTGPGEVDIYGYDAYPLGFNCARPEDWPAGKLPTNWADLHLQQSPNTPFSILEFQGGSYDIWGGNGYEKCAELLNQEFTRVFNKNNIAFGINILNMYMAFGGTNWGNLGYPRGYTSYDYGATIAEDRTITRKKYGEAKLLGYFFSSVPAYREAVPRRATTELTTTADLTVTPLSANETGFWVLRHTDYSQRKKTEYKITLPTRAGNITIPQLVEKLTLNGRDSKILTTDLQLRGNTNLRYSSAEVLTITETDGRQVLVLYGRAEERHECAIDIPRNAKIYEHPEGARSSIKTKRQGGSLVVAWDAAKDRSIVDVGSTRLVLLGKDSAYDYWVVDLQNSGPKQKIIIKGPYLVRSVRVQGNRLDISADFNQTTTLEVFAVPAQVKNLFINNKKFKHSEPIKGVWSTNVSFEAPRISLPDFSTSSWKFIDSLPEVKPEYDDARWPKADLRDSHNDYRALSTPSSLYAGDYGFHAGLLIYRGHFVSSGNETGLEIWNQGGWAFSSSVWLNGTYLGSSKVNATRPDANTTYEFPRLDQGRGYTLTILQDNQGYELNPWVGDDEMKHPRGILNYTLQQREQEAISWRITGNLGGEDYQDRVRGPLNEGGSFVERNGFHQPGPPTKERSWSKRNPITKGLSGPGLGYFTTSFDLNLPQGWDVPLFFSFANETVPTPSYRAQLFVNGYNFGRYINEVGPQRSFHVPEGVLNHQGENWLGILIWCQEPDGVKLDGLTLEYKMPVRSAMEKVKPISQPGWRKRKNAY</sequence>
<dbReference type="FunFam" id="2.60.120.260:FF:000065">
    <property type="entry name" value="Beta-galactosidase A"/>
    <property type="match status" value="1"/>
</dbReference>
<accession>A0A9P9H673</accession>
<dbReference type="Gene3D" id="2.60.390.10">
    <property type="entry name" value="Beta-galactosidase, domain 3"/>
    <property type="match status" value="1"/>
</dbReference>
<evidence type="ECO:0000256" key="6">
    <source>
        <dbReference type="ARBA" id="ARBA00023180"/>
    </source>
</evidence>
<feature type="domain" description="Beta-galactosidase" evidence="12">
    <location>
        <begin position="390"/>
        <end position="570"/>
    </location>
</feature>
<keyword evidence="5 8" id="KW-0378">Hydrolase</keyword>
<dbReference type="InterPro" id="IPR036833">
    <property type="entry name" value="BetaGal_dom3_sf"/>
</dbReference>
<dbReference type="Gene3D" id="3.20.20.80">
    <property type="entry name" value="Glycosidases"/>
    <property type="match status" value="1"/>
</dbReference>
<comment type="catalytic activity">
    <reaction evidence="1 8">
        <text>Hydrolysis of terminal non-reducing beta-D-galactose residues in beta-D-galactosides.</text>
        <dbReference type="EC" id="3.2.1.23"/>
    </reaction>
</comment>
<dbReference type="AlphaFoldDB" id="A0A9P9H673"/>
<evidence type="ECO:0000256" key="8">
    <source>
        <dbReference type="RuleBase" id="RU000675"/>
    </source>
</evidence>
<keyword evidence="4 11" id="KW-0732">Signal</keyword>
<keyword evidence="14" id="KW-1185">Reference proteome</keyword>
<evidence type="ECO:0000256" key="9">
    <source>
        <dbReference type="RuleBase" id="RU003679"/>
    </source>
</evidence>
<name>A0A9P9H673_FUSSL</name>
<dbReference type="InterPro" id="IPR008979">
    <property type="entry name" value="Galactose-bd-like_sf"/>
</dbReference>
<dbReference type="Proteomes" id="UP000736672">
    <property type="component" value="Unassembled WGS sequence"/>
</dbReference>
<dbReference type="Gene3D" id="2.102.20.10">
    <property type="entry name" value="Beta-galactosidase, domain 2"/>
    <property type="match status" value="1"/>
</dbReference>
<dbReference type="InterPro" id="IPR001944">
    <property type="entry name" value="Glycoside_Hdrlase_35"/>
</dbReference>
<dbReference type="OrthoDB" id="1657402at2759"/>
<dbReference type="PANTHER" id="PTHR23421">
    <property type="entry name" value="BETA-GALACTOSIDASE RELATED"/>
    <property type="match status" value="1"/>
</dbReference>
<evidence type="ECO:0000313" key="13">
    <source>
        <dbReference type="EMBL" id="KAH7250839.1"/>
    </source>
</evidence>
<proteinExistence type="inferred from homology"/>
<dbReference type="Pfam" id="PF10435">
    <property type="entry name" value="BetaGal_dom2"/>
    <property type="match status" value="1"/>
</dbReference>
<evidence type="ECO:0000256" key="3">
    <source>
        <dbReference type="ARBA" id="ARBA00012756"/>
    </source>
</evidence>
<evidence type="ECO:0000256" key="4">
    <source>
        <dbReference type="ARBA" id="ARBA00022729"/>
    </source>
</evidence>
<protein>
    <recommendedName>
        <fullName evidence="3 8">Beta-galactosidase</fullName>
        <ecNumber evidence="3 8">3.2.1.23</ecNumber>
    </recommendedName>
</protein>
<dbReference type="InterPro" id="IPR031330">
    <property type="entry name" value="Gly_Hdrlase_35_cat"/>
</dbReference>
<evidence type="ECO:0000256" key="1">
    <source>
        <dbReference type="ARBA" id="ARBA00001412"/>
    </source>
</evidence>
<dbReference type="Gene3D" id="2.60.120.260">
    <property type="entry name" value="Galactose-binding domain-like"/>
    <property type="match status" value="2"/>
</dbReference>
<evidence type="ECO:0000256" key="5">
    <source>
        <dbReference type="ARBA" id="ARBA00022801"/>
    </source>
</evidence>
<comment type="caution">
    <text evidence="13">The sequence shown here is derived from an EMBL/GenBank/DDBJ whole genome shotgun (WGS) entry which is preliminary data.</text>
</comment>
<evidence type="ECO:0000256" key="7">
    <source>
        <dbReference type="ARBA" id="ARBA00023295"/>
    </source>
</evidence>
<dbReference type="EMBL" id="JAGTJS010000012">
    <property type="protein sequence ID" value="KAH7250839.1"/>
    <property type="molecule type" value="Genomic_DNA"/>
</dbReference>
<dbReference type="InterPro" id="IPR025300">
    <property type="entry name" value="BetaGal_jelly_roll_dom"/>
</dbReference>
<dbReference type="GO" id="GO:0005975">
    <property type="term" value="P:carbohydrate metabolic process"/>
    <property type="evidence" value="ECO:0007669"/>
    <property type="project" value="InterPro"/>
</dbReference>
<dbReference type="GO" id="GO:0004565">
    <property type="term" value="F:beta-galactosidase activity"/>
    <property type="evidence" value="ECO:0007669"/>
    <property type="project" value="UniProtKB-EC"/>
</dbReference>
<feature type="chain" id="PRO_5040252481" description="Beta-galactosidase" evidence="11">
    <location>
        <begin position="18"/>
        <end position="998"/>
    </location>
</feature>
<dbReference type="Pfam" id="PF01301">
    <property type="entry name" value="Glyco_hydro_35"/>
    <property type="match status" value="1"/>
</dbReference>
<dbReference type="EC" id="3.2.1.23" evidence="3 8"/>
<evidence type="ECO:0000256" key="11">
    <source>
        <dbReference type="SAM" id="SignalP"/>
    </source>
</evidence>
<dbReference type="SUPFAM" id="SSF51011">
    <property type="entry name" value="Glycosyl hydrolase domain"/>
    <property type="match status" value="1"/>
</dbReference>
<organism evidence="13 14">
    <name type="scientific">Fusarium solani</name>
    <name type="common">Filamentous fungus</name>
    <dbReference type="NCBI Taxonomy" id="169388"/>
    <lineage>
        <taxon>Eukaryota</taxon>
        <taxon>Fungi</taxon>
        <taxon>Dikarya</taxon>
        <taxon>Ascomycota</taxon>
        <taxon>Pezizomycotina</taxon>
        <taxon>Sordariomycetes</taxon>
        <taxon>Hypocreomycetidae</taxon>
        <taxon>Hypocreales</taxon>
        <taxon>Nectriaceae</taxon>
        <taxon>Fusarium</taxon>
        <taxon>Fusarium solani species complex</taxon>
    </lineage>
</organism>
<dbReference type="SUPFAM" id="SSF117100">
    <property type="entry name" value="Beta-galactosidase LacA, domain 3"/>
    <property type="match status" value="1"/>
</dbReference>
<reference evidence="13" key="1">
    <citation type="journal article" date="2021" name="Nat. Commun.">
        <title>Genetic determinants of endophytism in the Arabidopsis root mycobiome.</title>
        <authorList>
            <person name="Mesny F."/>
            <person name="Miyauchi S."/>
            <person name="Thiergart T."/>
            <person name="Pickel B."/>
            <person name="Atanasova L."/>
            <person name="Karlsson M."/>
            <person name="Huettel B."/>
            <person name="Barry K.W."/>
            <person name="Haridas S."/>
            <person name="Chen C."/>
            <person name="Bauer D."/>
            <person name="Andreopoulos W."/>
            <person name="Pangilinan J."/>
            <person name="LaButti K."/>
            <person name="Riley R."/>
            <person name="Lipzen A."/>
            <person name="Clum A."/>
            <person name="Drula E."/>
            <person name="Henrissat B."/>
            <person name="Kohler A."/>
            <person name="Grigoriev I.V."/>
            <person name="Martin F.M."/>
            <person name="Hacquard S."/>
        </authorList>
    </citation>
    <scope>NUCLEOTIDE SEQUENCE</scope>
    <source>
        <strain evidence="13">FSSC 5 MPI-SDFR-AT-0091</strain>
    </source>
</reference>
<gene>
    <name evidence="13" type="ORF">B0J15DRAFT_399800</name>
</gene>
<keyword evidence="6" id="KW-0325">Glycoprotein</keyword>
<dbReference type="InterPro" id="IPR025972">
    <property type="entry name" value="BetaGal_dom3"/>
</dbReference>
<dbReference type="FunFam" id="3.20.20.80:FF:000040">
    <property type="entry name" value="Beta-galactosidase A"/>
    <property type="match status" value="1"/>
</dbReference>
<evidence type="ECO:0000256" key="2">
    <source>
        <dbReference type="ARBA" id="ARBA00009809"/>
    </source>
</evidence>
<dbReference type="SUPFAM" id="SSF49785">
    <property type="entry name" value="Galactose-binding domain-like"/>
    <property type="match status" value="2"/>
</dbReference>
<dbReference type="InterPro" id="IPR019801">
    <property type="entry name" value="Glyco_hydro_35_CS"/>
</dbReference>
<dbReference type="Pfam" id="PF13364">
    <property type="entry name" value="BetaGal_ABD2"/>
    <property type="match status" value="2"/>
</dbReference>
<dbReference type="SMART" id="SM01029">
    <property type="entry name" value="BetaGal_dom2"/>
    <property type="match status" value="1"/>
</dbReference>
<feature type="region of interest" description="Disordered" evidence="10">
    <location>
        <begin position="845"/>
        <end position="869"/>
    </location>
</feature>
<evidence type="ECO:0000256" key="10">
    <source>
        <dbReference type="SAM" id="MobiDB-lite"/>
    </source>
</evidence>
<evidence type="ECO:0000259" key="12">
    <source>
        <dbReference type="SMART" id="SM01029"/>
    </source>
</evidence>
<evidence type="ECO:0000313" key="14">
    <source>
        <dbReference type="Proteomes" id="UP000736672"/>
    </source>
</evidence>
<dbReference type="Pfam" id="PF13363">
    <property type="entry name" value="BetaGal_dom3"/>
    <property type="match status" value="1"/>
</dbReference>
<dbReference type="PROSITE" id="PS01182">
    <property type="entry name" value="GLYCOSYL_HYDROL_F35"/>
    <property type="match status" value="1"/>
</dbReference>